<dbReference type="PANTHER" id="PTHR35392">
    <property type="entry name" value="ZN(II)2CYS6 TRANSCRIPTION FACTOR (EUROFUNG)-RELATED-RELATED"/>
    <property type="match status" value="1"/>
</dbReference>
<dbReference type="InterPro" id="IPR052973">
    <property type="entry name" value="Fungal_sec-metab_reg_TF"/>
</dbReference>
<feature type="region of interest" description="Disordered" evidence="2">
    <location>
        <begin position="1"/>
        <end position="45"/>
    </location>
</feature>
<keyword evidence="5" id="KW-1185">Reference proteome</keyword>
<protein>
    <recommendedName>
        <fullName evidence="3">Zn(2)-C6 fungal-type domain-containing protein</fullName>
    </recommendedName>
</protein>
<dbReference type="PANTHER" id="PTHR35392:SF5">
    <property type="entry name" value="ZN(2)-C6 FUNGAL-TYPE DOMAIN-CONTAINING PROTEIN"/>
    <property type="match status" value="1"/>
</dbReference>
<proteinExistence type="predicted"/>
<evidence type="ECO:0000259" key="3">
    <source>
        <dbReference type="PROSITE" id="PS50048"/>
    </source>
</evidence>
<accession>A0A9P8ZX97</accession>
<organism evidence="4 5">
    <name type="scientific">Truncatella angustata</name>
    <dbReference type="NCBI Taxonomy" id="152316"/>
    <lineage>
        <taxon>Eukaryota</taxon>
        <taxon>Fungi</taxon>
        <taxon>Dikarya</taxon>
        <taxon>Ascomycota</taxon>
        <taxon>Pezizomycotina</taxon>
        <taxon>Sordariomycetes</taxon>
        <taxon>Xylariomycetidae</taxon>
        <taxon>Amphisphaeriales</taxon>
        <taxon>Sporocadaceae</taxon>
        <taxon>Truncatella</taxon>
    </lineage>
</organism>
<evidence type="ECO:0000313" key="5">
    <source>
        <dbReference type="Proteomes" id="UP000758603"/>
    </source>
</evidence>
<feature type="compositionally biased region" description="Low complexity" evidence="2">
    <location>
        <begin position="1"/>
        <end position="12"/>
    </location>
</feature>
<dbReference type="InterPro" id="IPR036864">
    <property type="entry name" value="Zn2-C6_fun-type_DNA-bd_sf"/>
</dbReference>
<sequence>MASVASASPSAQSHRRTESNEDSDSWQYIGSNVGSNPASVFSPSPVSGAGSMNSWVIPRYPNHVERSPQGMSPLDLNTESQTAFSTSYPDQTATSLKPNAGGLNTQFIGSVPGGTEQFAPDPDFMFQEPFDSTFDLSEYYNPLDDFDASSITGLEGFDIPTQTADLSVPAHYRSSEDHALPWNAANLRKDEQAFEFISSDASQHSSSNSGRLSSSPVSPGIKLEKAPSPLRKIQGKNNKIEKKKAEPASRFVIMTPTIINASAGKPNPYECFEAMRPSHKGRKGPLANETKESALQVRRRGACFCCHARKVKCDTQRPCKNCTKLTAAVPQIMCWQFQDFLPVLFPDFIRGHFKKDQMASFFSQHIESFTIGGVEQSCEVELFSGTRFDSTLTVRANFFTAKTSEVLQHWHMNVGMNQLDLQTRDAAPIGIDLDNAPYRDDLRKKTRDYIQRITLEPQFAEQVTDSFRHTDLPCKVLKIVQRFSQRSDSSMVKKALSIYAMHYILTRHLCMTPASIHSLQGTNLIPRNVPWLTPRVLNRQVKSILDEQLLKEMQSLFDGFSKSLKPKSRKEWAPCLAAFLVLCLFMEALETAADTFVASQNEINIRNQAKPGYKQDFARQICKEVENMPFKQFAYQFHQVYQTHTKDAATKAFNPLLDGSFAEQGELDGPTHEMVLALRKLLQGDSYYELDFLVADPILPNEGTHPFPRDVSLNYTGRLLARFLLSFEDDRYLFDGRY</sequence>
<comment type="caution">
    <text evidence="4">The sequence shown here is derived from an EMBL/GenBank/DDBJ whole genome shotgun (WGS) entry which is preliminary data.</text>
</comment>
<dbReference type="SUPFAM" id="SSF57701">
    <property type="entry name" value="Zn2/Cys6 DNA-binding domain"/>
    <property type="match status" value="1"/>
</dbReference>
<name>A0A9P8ZX97_9PEZI</name>
<feature type="domain" description="Zn(2)-C6 fungal-type" evidence="3">
    <location>
        <begin position="302"/>
        <end position="334"/>
    </location>
</feature>
<dbReference type="GeneID" id="70124857"/>
<dbReference type="GO" id="GO:0000981">
    <property type="term" value="F:DNA-binding transcription factor activity, RNA polymerase II-specific"/>
    <property type="evidence" value="ECO:0007669"/>
    <property type="project" value="InterPro"/>
</dbReference>
<dbReference type="InterPro" id="IPR001138">
    <property type="entry name" value="Zn2Cys6_DnaBD"/>
</dbReference>
<gene>
    <name evidence="4" type="ORF">BKA67DRAFT_284151</name>
</gene>
<evidence type="ECO:0000256" key="2">
    <source>
        <dbReference type="SAM" id="MobiDB-lite"/>
    </source>
</evidence>
<evidence type="ECO:0000313" key="4">
    <source>
        <dbReference type="EMBL" id="KAH6654602.1"/>
    </source>
</evidence>
<feature type="compositionally biased region" description="Polar residues" evidence="2">
    <location>
        <begin position="25"/>
        <end position="45"/>
    </location>
</feature>
<feature type="region of interest" description="Disordered" evidence="2">
    <location>
        <begin position="199"/>
        <end position="230"/>
    </location>
</feature>
<dbReference type="OrthoDB" id="4226666at2759"/>
<evidence type="ECO:0000256" key="1">
    <source>
        <dbReference type="ARBA" id="ARBA00023242"/>
    </source>
</evidence>
<dbReference type="GO" id="GO:0008270">
    <property type="term" value="F:zinc ion binding"/>
    <property type="evidence" value="ECO:0007669"/>
    <property type="project" value="InterPro"/>
</dbReference>
<feature type="compositionally biased region" description="Low complexity" evidence="2">
    <location>
        <begin position="199"/>
        <end position="218"/>
    </location>
</feature>
<reference evidence="4" key="1">
    <citation type="journal article" date="2021" name="Nat. Commun.">
        <title>Genetic determinants of endophytism in the Arabidopsis root mycobiome.</title>
        <authorList>
            <person name="Mesny F."/>
            <person name="Miyauchi S."/>
            <person name="Thiergart T."/>
            <person name="Pickel B."/>
            <person name="Atanasova L."/>
            <person name="Karlsson M."/>
            <person name="Huettel B."/>
            <person name="Barry K.W."/>
            <person name="Haridas S."/>
            <person name="Chen C."/>
            <person name="Bauer D."/>
            <person name="Andreopoulos W."/>
            <person name="Pangilinan J."/>
            <person name="LaButti K."/>
            <person name="Riley R."/>
            <person name="Lipzen A."/>
            <person name="Clum A."/>
            <person name="Drula E."/>
            <person name="Henrissat B."/>
            <person name="Kohler A."/>
            <person name="Grigoriev I.V."/>
            <person name="Martin F.M."/>
            <person name="Hacquard S."/>
        </authorList>
    </citation>
    <scope>NUCLEOTIDE SEQUENCE</scope>
    <source>
        <strain evidence="4">MPI-SDFR-AT-0073</strain>
    </source>
</reference>
<dbReference type="AlphaFoldDB" id="A0A9P8ZX97"/>
<dbReference type="PROSITE" id="PS50048">
    <property type="entry name" value="ZN2_CY6_FUNGAL_2"/>
    <property type="match status" value="1"/>
</dbReference>
<dbReference type="Proteomes" id="UP000758603">
    <property type="component" value="Unassembled WGS sequence"/>
</dbReference>
<dbReference type="RefSeq" id="XP_045958872.1">
    <property type="nucleotide sequence ID" value="XM_046095964.1"/>
</dbReference>
<dbReference type="Pfam" id="PF00172">
    <property type="entry name" value="Zn_clus"/>
    <property type="match status" value="1"/>
</dbReference>
<dbReference type="CDD" id="cd00067">
    <property type="entry name" value="GAL4"/>
    <property type="match status" value="1"/>
</dbReference>
<dbReference type="EMBL" id="JAGPXC010000004">
    <property type="protein sequence ID" value="KAH6654602.1"/>
    <property type="molecule type" value="Genomic_DNA"/>
</dbReference>
<keyword evidence="1" id="KW-0539">Nucleus</keyword>